<name>A0A4P6UNW1_9BURK</name>
<feature type="domain" description="Multidrug resistance protein MdtA-like C-terminal permuted SH3" evidence="8">
    <location>
        <begin position="306"/>
        <end position="362"/>
    </location>
</feature>
<evidence type="ECO:0000259" key="8">
    <source>
        <dbReference type="Pfam" id="PF25967"/>
    </source>
</evidence>
<dbReference type="GO" id="GO:0022857">
    <property type="term" value="F:transmembrane transporter activity"/>
    <property type="evidence" value="ECO:0007669"/>
    <property type="project" value="InterPro"/>
</dbReference>
<dbReference type="PANTHER" id="PTHR30158">
    <property type="entry name" value="ACRA/E-RELATED COMPONENT OF DRUG EFFLUX TRANSPORTER"/>
    <property type="match status" value="1"/>
</dbReference>
<evidence type="ECO:0000256" key="1">
    <source>
        <dbReference type="ARBA" id="ARBA00004196"/>
    </source>
</evidence>
<dbReference type="Proteomes" id="UP000292939">
    <property type="component" value="Chromosome"/>
</dbReference>
<evidence type="ECO:0000313" key="10">
    <source>
        <dbReference type="Proteomes" id="UP000292939"/>
    </source>
</evidence>
<dbReference type="InterPro" id="IPR058624">
    <property type="entry name" value="MdtA-like_HH"/>
</dbReference>
<dbReference type="Pfam" id="PF25967">
    <property type="entry name" value="RND-MFP_C"/>
    <property type="match status" value="1"/>
</dbReference>
<dbReference type="RefSeq" id="WP_131280272.1">
    <property type="nucleotide sequence ID" value="NZ_CP031395.1"/>
</dbReference>
<organism evidence="9 10">
    <name type="scientific">Hylemonella gracilis</name>
    <dbReference type="NCBI Taxonomy" id="80880"/>
    <lineage>
        <taxon>Bacteria</taxon>
        <taxon>Pseudomonadati</taxon>
        <taxon>Pseudomonadota</taxon>
        <taxon>Betaproteobacteria</taxon>
        <taxon>Burkholderiales</taxon>
        <taxon>Comamonadaceae</taxon>
        <taxon>Hylemonella</taxon>
    </lineage>
</organism>
<dbReference type="InterPro" id="IPR006143">
    <property type="entry name" value="RND_pump_MFP"/>
</dbReference>
<feature type="domain" description="Multidrug resistance protein MdtA-like barrel-sandwich hybrid" evidence="6">
    <location>
        <begin position="79"/>
        <end position="207"/>
    </location>
</feature>
<evidence type="ECO:0000259" key="5">
    <source>
        <dbReference type="Pfam" id="PF25876"/>
    </source>
</evidence>
<feature type="domain" description="Multidrug resistance protein MdtA-like beta-barrel" evidence="7">
    <location>
        <begin position="212"/>
        <end position="296"/>
    </location>
</feature>
<dbReference type="FunFam" id="2.40.420.20:FF:000001">
    <property type="entry name" value="Efflux RND transporter periplasmic adaptor subunit"/>
    <property type="match status" value="1"/>
</dbReference>
<comment type="subcellular location">
    <subcellularLocation>
        <location evidence="1">Cell envelope</location>
    </subcellularLocation>
</comment>
<feature type="domain" description="Multidrug resistance protein MdtA-like alpha-helical hairpin" evidence="5">
    <location>
        <begin position="115"/>
        <end position="173"/>
    </location>
</feature>
<evidence type="ECO:0000256" key="2">
    <source>
        <dbReference type="ARBA" id="ARBA00009477"/>
    </source>
</evidence>
<evidence type="ECO:0000313" key="9">
    <source>
        <dbReference type="EMBL" id="QBK05301.1"/>
    </source>
</evidence>
<keyword evidence="3" id="KW-0175">Coiled coil</keyword>
<dbReference type="GO" id="GO:0046677">
    <property type="term" value="P:response to antibiotic"/>
    <property type="evidence" value="ECO:0007669"/>
    <property type="project" value="TreeGrafter"/>
</dbReference>
<dbReference type="Gene3D" id="2.40.420.20">
    <property type="match status" value="1"/>
</dbReference>
<dbReference type="Pfam" id="PF25917">
    <property type="entry name" value="BSH_RND"/>
    <property type="match status" value="1"/>
</dbReference>
<evidence type="ECO:0000259" key="7">
    <source>
        <dbReference type="Pfam" id="PF25944"/>
    </source>
</evidence>
<dbReference type="InterPro" id="IPR058625">
    <property type="entry name" value="MdtA-like_BSH"/>
</dbReference>
<dbReference type="Gene3D" id="2.40.50.100">
    <property type="match status" value="1"/>
</dbReference>
<evidence type="ECO:0000256" key="4">
    <source>
        <dbReference type="SAM" id="MobiDB-lite"/>
    </source>
</evidence>
<dbReference type="PROSITE" id="PS51257">
    <property type="entry name" value="PROKAR_LIPOPROTEIN"/>
    <property type="match status" value="1"/>
</dbReference>
<reference evidence="9 10" key="1">
    <citation type="submission" date="2018-07" db="EMBL/GenBank/DDBJ databases">
        <title>Exploring interactions and the metabolic potential of the ultra-small soil bacteria Hylemonella gracilis.</title>
        <authorList>
            <person name="Tyc O."/>
            <person name="Kulkarni P."/>
            <person name="Gawehns F."/>
            <person name="Hundscheid M."/>
            <person name="Zweers H."/>
            <person name="Garbeva P."/>
        </authorList>
    </citation>
    <scope>NUCLEOTIDE SEQUENCE [LARGE SCALE GENOMIC DNA]</scope>
    <source>
        <strain evidence="9 10">NS1</strain>
    </source>
</reference>
<dbReference type="GO" id="GO:0005886">
    <property type="term" value="C:plasma membrane"/>
    <property type="evidence" value="ECO:0007669"/>
    <property type="project" value="UniProtKB-SubCell"/>
</dbReference>
<evidence type="ECO:0000256" key="3">
    <source>
        <dbReference type="SAM" id="Coils"/>
    </source>
</evidence>
<dbReference type="Gene3D" id="1.10.287.470">
    <property type="entry name" value="Helix hairpin bin"/>
    <property type="match status" value="1"/>
</dbReference>
<dbReference type="Pfam" id="PF25876">
    <property type="entry name" value="HH_MFP_RND"/>
    <property type="match status" value="1"/>
</dbReference>
<gene>
    <name evidence="9" type="ORF">DW355_11570</name>
</gene>
<sequence>MNAPAFRLSAPSSMPRALALVLAISLPVFLAACGKSEATAGAGAGGPPAMPPMEVSVVIASPGEALLTKELPGRLQAWRTAEVRARVEGIVEERLFNEGSEVKAGMPLYRIDARTYKTTFAAAKADLIAAQAVVNRYRPLVEIKAVSQQELDSAEARLRQAEAALARAEMDLENTTVPAAISGRIGRSLVTEGALVGRGEATQLATIEQIDPIYVNFTQSSAELLALREAINSGRWKEAETRRMELVLENGSTYALPGKLLFSDLAVDPNTGSVSMRAEFPNPKKELLPGMFVRVRYPQARSNQLITLPQRAVMLTQGGAIVMVVGADGKVAPRPVQLGGMSGSTWTVTGGLAGGEQVMVEGHMKAPPGSTVKPVIWNPAPAAAATAQGPNGAASGQGQSR</sequence>
<dbReference type="NCBIfam" id="TIGR01730">
    <property type="entry name" value="RND_mfp"/>
    <property type="match status" value="1"/>
</dbReference>
<dbReference type="Gene3D" id="2.40.30.170">
    <property type="match status" value="1"/>
</dbReference>
<dbReference type="SUPFAM" id="SSF111369">
    <property type="entry name" value="HlyD-like secretion proteins"/>
    <property type="match status" value="1"/>
</dbReference>
<feature type="region of interest" description="Disordered" evidence="4">
    <location>
        <begin position="381"/>
        <end position="401"/>
    </location>
</feature>
<evidence type="ECO:0000259" key="6">
    <source>
        <dbReference type="Pfam" id="PF25917"/>
    </source>
</evidence>
<dbReference type="OrthoDB" id="9783047at2"/>
<protein>
    <submittedName>
        <fullName evidence="9">Efflux RND transporter periplasmic adaptor subunit</fullName>
    </submittedName>
</protein>
<dbReference type="EMBL" id="CP031395">
    <property type="protein sequence ID" value="QBK05301.1"/>
    <property type="molecule type" value="Genomic_DNA"/>
</dbReference>
<accession>A0A4P6UNW1</accession>
<dbReference type="InterPro" id="IPR058626">
    <property type="entry name" value="MdtA-like_b-barrel"/>
</dbReference>
<feature type="compositionally biased region" description="Low complexity" evidence="4">
    <location>
        <begin position="381"/>
        <end position="394"/>
    </location>
</feature>
<dbReference type="AlphaFoldDB" id="A0A4P6UNW1"/>
<dbReference type="PANTHER" id="PTHR30158:SF3">
    <property type="entry name" value="MULTIDRUG EFFLUX PUMP SUBUNIT ACRA-RELATED"/>
    <property type="match status" value="1"/>
</dbReference>
<feature type="coiled-coil region" evidence="3">
    <location>
        <begin position="144"/>
        <end position="171"/>
    </location>
</feature>
<dbReference type="Pfam" id="PF25944">
    <property type="entry name" value="Beta-barrel_RND"/>
    <property type="match status" value="1"/>
</dbReference>
<dbReference type="KEGG" id="hgr:DW355_11570"/>
<dbReference type="InterPro" id="IPR058627">
    <property type="entry name" value="MdtA-like_C"/>
</dbReference>
<proteinExistence type="inferred from homology"/>
<comment type="similarity">
    <text evidence="2">Belongs to the membrane fusion protein (MFP) (TC 8.A.1) family.</text>
</comment>